<evidence type="ECO:0000256" key="1">
    <source>
        <dbReference type="ARBA" id="ARBA00009922"/>
    </source>
</evidence>
<comment type="caution">
    <text evidence="16">The sequence shown here is derived from an EMBL/GenBank/DDBJ whole genome shotgun (WGS) entry which is preliminary data.</text>
</comment>
<evidence type="ECO:0000259" key="15">
    <source>
        <dbReference type="PROSITE" id="PS51217"/>
    </source>
</evidence>
<dbReference type="GO" id="GO:0005524">
    <property type="term" value="F:ATP binding"/>
    <property type="evidence" value="ECO:0007669"/>
    <property type="project" value="UniProtKB-UniRule"/>
</dbReference>
<evidence type="ECO:0000256" key="6">
    <source>
        <dbReference type="ARBA" id="ARBA00022840"/>
    </source>
</evidence>
<dbReference type="GO" id="GO:0000725">
    <property type="term" value="P:recombinational repair"/>
    <property type="evidence" value="ECO:0007669"/>
    <property type="project" value="TreeGrafter"/>
</dbReference>
<dbReference type="InterPro" id="IPR003587">
    <property type="entry name" value="Hint_dom_N"/>
</dbReference>
<evidence type="ECO:0000256" key="12">
    <source>
        <dbReference type="ARBA" id="ARBA00048988"/>
    </source>
</evidence>
<comment type="catalytic activity">
    <reaction evidence="12">
        <text>ATP + H2O = ADP + phosphate + H(+)</text>
        <dbReference type="Rhea" id="RHEA:13065"/>
        <dbReference type="ChEBI" id="CHEBI:15377"/>
        <dbReference type="ChEBI" id="CHEBI:15378"/>
        <dbReference type="ChEBI" id="CHEBI:30616"/>
        <dbReference type="ChEBI" id="CHEBI:43474"/>
        <dbReference type="ChEBI" id="CHEBI:456216"/>
        <dbReference type="EC" id="5.6.2.4"/>
    </reaction>
</comment>
<dbReference type="GO" id="GO:0003677">
    <property type="term" value="F:DNA binding"/>
    <property type="evidence" value="ECO:0007669"/>
    <property type="project" value="UniProtKB-KW"/>
</dbReference>
<dbReference type="SMART" id="SM00306">
    <property type="entry name" value="HintN"/>
    <property type="match status" value="1"/>
</dbReference>
<dbReference type="Pfam" id="PF21196">
    <property type="entry name" value="PcrA_UvrD_tudor"/>
    <property type="match status" value="1"/>
</dbReference>
<keyword evidence="9" id="KW-0413">Isomerase</keyword>
<evidence type="ECO:0000256" key="3">
    <source>
        <dbReference type="ARBA" id="ARBA00022801"/>
    </source>
</evidence>
<protein>
    <recommendedName>
        <fullName evidence="11">DNA 3'-5' helicase</fullName>
        <ecNumber evidence="11">5.6.2.4</ecNumber>
    </recommendedName>
</protein>
<feature type="domain" description="UvrD-like helicase C-terminal" evidence="15">
    <location>
        <begin position="654"/>
        <end position="927"/>
    </location>
</feature>
<dbReference type="SUPFAM" id="SSF51294">
    <property type="entry name" value="Hedgehog/intein (Hint) domain"/>
    <property type="match status" value="1"/>
</dbReference>
<dbReference type="PROSITE" id="PS51217">
    <property type="entry name" value="UVRD_HELICASE_CTER"/>
    <property type="match status" value="1"/>
</dbReference>
<dbReference type="Gene3D" id="1.10.10.160">
    <property type="match status" value="1"/>
</dbReference>
<dbReference type="PANTHER" id="PTHR11070:SF2">
    <property type="entry name" value="ATP-DEPENDENT DNA HELICASE SRS2"/>
    <property type="match status" value="1"/>
</dbReference>
<evidence type="ECO:0000256" key="11">
    <source>
        <dbReference type="ARBA" id="ARBA00034808"/>
    </source>
</evidence>
<evidence type="ECO:0000313" key="17">
    <source>
        <dbReference type="Proteomes" id="UP000318834"/>
    </source>
</evidence>
<proteinExistence type="inferred from homology"/>
<dbReference type="Pfam" id="PF00580">
    <property type="entry name" value="UvrD-helicase"/>
    <property type="match status" value="1"/>
</dbReference>
<dbReference type="GO" id="GO:0016539">
    <property type="term" value="P:intein-mediated protein splicing"/>
    <property type="evidence" value="ECO:0007669"/>
    <property type="project" value="InterPro"/>
</dbReference>
<dbReference type="InterPro" id="IPR027417">
    <property type="entry name" value="P-loop_NTPase"/>
</dbReference>
<dbReference type="InterPro" id="IPR030934">
    <property type="entry name" value="Intein_C"/>
</dbReference>
<dbReference type="InterPro" id="IPR003586">
    <property type="entry name" value="Hint_dom_C"/>
</dbReference>
<dbReference type="InterPro" id="IPR014017">
    <property type="entry name" value="DNA_helicase_UvrD-like_C"/>
</dbReference>
<comment type="catalytic activity">
    <reaction evidence="10">
        <text>Couples ATP hydrolysis with the unwinding of duplex DNA by translocating in the 3'-5' direction.</text>
        <dbReference type="EC" id="5.6.2.4"/>
    </reaction>
</comment>
<dbReference type="FunFam" id="1.10.10.160:FF:000001">
    <property type="entry name" value="ATP-dependent DNA helicase"/>
    <property type="match status" value="1"/>
</dbReference>
<dbReference type="SUPFAM" id="SSF52540">
    <property type="entry name" value="P-loop containing nucleoside triphosphate hydrolases"/>
    <property type="match status" value="3"/>
</dbReference>
<evidence type="ECO:0000256" key="7">
    <source>
        <dbReference type="ARBA" id="ARBA00023000"/>
    </source>
</evidence>
<evidence type="ECO:0000256" key="13">
    <source>
        <dbReference type="PROSITE-ProRule" id="PRU00560"/>
    </source>
</evidence>
<accession>A0A537IZ79</accession>
<dbReference type="PROSITE" id="PS50818">
    <property type="entry name" value="INTEIN_C_TER"/>
    <property type="match status" value="1"/>
</dbReference>
<evidence type="ECO:0000259" key="14">
    <source>
        <dbReference type="PROSITE" id="PS51198"/>
    </source>
</evidence>
<evidence type="ECO:0000256" key="4">
    <source>
        <dbReference type="ARBA" id="ARBA00022806"/>
    </source>
</evidence>
<comment type="similarity">
    <text evidence="1">Belongs to the helicase family. UvrD subfamily.</text>
</comment>
<dbReference type="Gene3D" id="1.10.486.10">
    <property type="entry name" value="PCRA, domain 4"/>
    <property type="match status" value="1"/>
</dbReference>
<organism evidence="16 17">
    <name type="scientific">Candidatus Segetimicrobium genomatis</name>
    <dbReference type="NCBI Taxonomy" id="2569760"/>
    <lineage>
        <taxon>Bacteria</taxon>
        <taxon>Bacillati</taxon>
        <taxon>Candidatus Sysuimicrobiota</taxon>
        <taxon>Candidatus Sysuimicrobiia</taxon>
        <taxon>Candidatus Sysuimicrobiales</taxon>
        <taxon>Candidatus Segetimicrobiaceae</taxon>
        <taxon>Candidatus Segetimicrobium</taxon>
    </lineage>
</organism>
<dbReference type="GO" id="GO:0009314">
    <property type="term" value="P:response to radiation"/>
    <property type="evidence" value="ECO:0007669"/>
    <property type="project" value="UniProtKB-ARBA"/>
</dbReference>
<reference evidence="16 17" key="1">
    <citation type="journal article" date="2019" name="Nat. Microbiol.">
        <title>Mediterranean grassland soil C-N compound turnover is dependent on rainfall and depth, and is mediated by genomically divergent microorganisms.</title>
        <authorList>
            <person name="Diamond S."/>
            <person name="Andeer P.F."/>
            <person name="Li Z."/>
            <person name="Crits-Christoph A."/>
            <person name="Burstein D."/>
            <person name="Anantharaman K."/>
            <person name="Lane K.R."/>
            <person name="Thomas B.C."/>
            <person name="Pan C."/>
            <person name="Northen T.R."/>
            <person name="Banfield J.F."/>
        </authorList>
    </citation>
    <scope>NUCLEOTIDE SEQUENCE [LARGE SCALE GENOMIC DNA]</scope>
    <source>
        <strain evidence="16">NP_8</strain>
    </source>
</reference>
<dbReference type="Pfam" id="PF13361">
    <property type="entry name" value="UvrD_C"/>
    <property type="match status" value="1"/>
</dbReference>
<dbReference type="GO" id="GO:0043138">
    <property type="term" value="F:3'-5' DNA helicase activity"/>
    <property type="evidence" value="ECO:0007669"/>
    <property type="project" value="UniProtKB-EC"/>
</dbReference>
<dbReference type="PANTHER" id="PTHR11070">
    <property type="entry name" value="UVRD / RECB / PCRA DNA HELICASE FAMILY MEMBER"/>
    <property type="match status" value="1"/>
</dbReference>
<dbReference type="CDD" id="cd00081">
    <property type="entry name" value="Hint"/>
    <property type="match status" value="1"/>
</dbReference>
<dbReference type="InterPro" id="IPR006141">
    <property type="entry name" value="Intein_N"/>
</dbReference>
<evidence type="ECO:0000256" key="5">
    <source>
        <dbReference type="ARBA" id="ARBA00022813"/>
    </source>
</evidence>
<dbReference type="Proteomes" id="UP000318834">
    <property type="component" value="Unassembled WGS sequence"/>
</dbReference>
<keyword evidence="3 13" id="KW-0378">Hydrolase</keyword>
<dbReference type="NCBIfam" id="TIGR01443">
    <property type="entry name" value="intein_Cterm"/>
    <property type="match status" value="1"/>
</dbReference>
<sequence>MDFLNDLNPPQREAVTHPGGPLLILAGAGSGKTRVLAYRVAYLLRSGGVSPARMLAVTFTNKAANEMRVRVDRLVGTAVARAIWIGTFHHICSRILRRNGERVGVGRNFLIFDDDDQRAVIRQCLKDLGLDERRFPPAVLLALIDRAKNEAINHLEYAERASGWYEEIVARVFTAYQRVLREQNALDFDDLLLEVVRLFGEAPDIKEEYQERFQHILVDEYQDTNRAQYLIIRTLAERHRNICVVGDDDQCLPAGTMVSVPGGVHPIEALAEGTEVLGGCGQGRLASATASVPLRREYGGPMVTITTASGLRLTATPNHLVFGRLVPRPDLHYLYLMHRRGMGYRIGRTRGVRSRGVGEVASGLAIRLNGEVADRVWVLAASQDEREIAYLEQLYAFRYGVPTTAFHVRGRRMQIGREHIDRIYREIDTETRALQMLSDLGMFLEYPHHRSHAVVRGQTARRIVNFTMFGDGRTFLKRPWADHGIQLVTSGDNIPHKVAALFPTRESRASVWRVETARKDYDVGWEMARQLASTVQGEPVLRACVADGPDEGGRYRKTHLLLPLGHLHPGMKLAVVRNQRVVEDEVISRQMTQYVGLVYDLDVQNLRNYVANGVLVHNSIYRWRGADVRNILEFEQDYPDATIVKLEQNYRSTKTILQAAREVIQHNPHRHGKALWTDNPPGEPVALYEALDGHDEARFVADEIARLKNGLRYRDVVVLYRTNAQSRLFEEQCLRAGLPYTIVGGVRFYERKEIRDIIAYLRLALTPADDASLTRIINVPRRGIGDISLGRLDAYARAHGLSLLETMAQPEALEDLPKSAQRAAAELVDLIVRLRDRAQRVRTTDLIDAAIVETGYQAMLEADGTDESYSRLENLRELVTVAKEFEDVTGEESLEAFLQHLALVTDLDTWQEQVDRVTLMTLHSAKGLEFAVVFLAGLEEGLFPHARALEEAEGLEEERRLCYVGMTRAKQRLYLSYARSRTIFGSTMPGVPSRFLEEVPAELLARHAPAPPTVAWTEEEREVPSFAVGDHVRHASFGEGRVLGVEGEGLRAVVTVQFAQGVKRLALGYAPLERA</sequence>
<dbReference type="PRINTS" id="PR00379">
    <property type="entry name" value="INTEIN"/>
</dbReference>
<dbReference type="InterPro" id="IPR000212">
    <property type="entry name" value="DNA_helicase_UvrD/REP"/>
</dbReference>
<dbReference type="SMART" id="SM00305">
    <property type="entry name" value="HintC"/>
    <property type="match status" value="1"/>
</dbReference>
<keyword evidence="4 13" id="KW-0347">Helicase</keyword>
<keyword evidence="6 13" id="KW-0067">ATP-binding</keyword>
<dbReference type="AlphaFoldDB" id="A0A537IZ79"/>
<dbReference type="Gene3D" id="2.170.16.10">
    <property type="entry name" value="Hedgehog/Intein (Hint) domain"/>
    <property type="match status" value="2"/>
</dbReference>
<dbReference type="PROSITE" id="PS51198">
    <property type="entry name" value="UVRD_HELICASE_ATP_BIND"/>
    <property type="match status" value="1"/>
</dbReference>
<evidence type="ECO:0000313" key="16">
    <source>
        <dbReference type="EMBL" id="TMI76575.1"/>
    </source>
</evidence>
<evidence type="ECO:0000256" key="2">
    <source>
        <dbReference type="ARBA" id="ARBA00022741"/>
    </source>
</evidence>
<dbReference type="Gene3D" id="3.40.50.300">
    <property type="entry name" value="P-loop containing nucleotide triphosphate hydrolases"/>
    <property type="match status" value="2"/>
</dbReference>
<keyword evidence="2 13" id="KW-0547">Nucleotide-binding</keyword>
<keyword evidence="8" id="KW-0238">DNA-binding</keyword>
<evidence type="ECO:0000256" key="8">
    <source>
        <dbReference type="ARBA" id="ARBA00023125"/>
    </source>
</evidence>
<dbReference type="PROSITE" id="PS50817">
    <property type="entry name" value="INTEIN_N_TER"/>
    <property type="match status" value="1"/>
</dbReference>
<dbReference type="GO" id="GO:0016887">
    <property type="term" value="F:ATP hydrolysis activity"/>
    <property type="evidence" value="ECO:0007669"/>
    <property type="project" value="RHEA"/>
</dbReference>
<keyword evidence="5" id="KW-0068">Autocatalytic cleavage</keyword>
<dbReference type="InterPro" id="IPR006142">
    <property type="entry name" value="INTEIN"/>
</dbReference>
<dbReference type="CDD" id="cd17932">
    <property type="entry name" value="DEXQc_UvrD"/>
    <property type="match status" value="1"/>
</dbReference>
<dbReference type="GO" id="GO:0033202">
    <property type="term" value="C:DNA helicase complex"/>
    <property type="evidence" value="ECO:0007669"/>
    <property type="project" value="TreeGrafter"/>
</dbReference>
<evidence type="ECO:0000256" key="10">
    <source>
        <dbReference type="ARBA" id="ARBA00034617"/>
    </source>
</evidence>
<feature type="binding site" evidence="13">
    <location>
        <begin position="26"/>
        <end position="33"/>
    </location>
    <ligand>
        <name>ATP</name>
        <dbReference type="ChEBI" id="CHEBI:30616"/>
    </ligand>
</feature>
<dbReference type="GO" id="GO:0005829">
    <property type="term" value="C:cytosol"/>
    <property type="evidence" value="ECO:0007669"/>
    <property type="project" value="TreeGrafter"/>
</dbReference>
<keyword evidence="7" id="KW-0651">Protein splicing</keyword>
<evidence type="ECO:0000256" key="9">
    <source>
        <dbReference type="ARBA" id="ARBA00023235"/>
    </source>
</evidence>
<dbReference type="CDD" id="cd18807">
    <property type="entry name" value="SF1_C_UvrD"/>
    <property type="match status" value="1"/>
</dbReference>
<dbReference type="EMBL" id="VBAP01000017">
    <property type="protein sequence ID" value="TMI76575.1"/>
    <property type="molecule type" value="Genomic_DNA"/>
</dbReference>
<feature type="domain" description="UvrD-like helicase ATP-binding" evidence="14">
    <location>
        <begin position="5"/>
        <end position="653"/>
    </location>
</feature>
<dbReference type="EC" id="5.6.2.4" evidence="11"/>
<dbReference type="InterPro" id="IPR014016">
    <property type="entry name" value="UvrD-like_ATP-bd"/>
</dbReference>
<dbReference type="InterPro" id="IPR036844">
    <property type="entry name" value="Hint_dom_sf"/>
</dbReference>
<dbReference type="FunFam" id="1.10.486.10:FF:000003">
    <property type="entry name" value="ATP-dependent DNA helicase"/>
    <property type="match status" value="1"/>
</dbReference>
<gene>
    <name evidence="16" type="ORF">E6H05_03275</name>
</gene>
<name>A0A537IZ79_9BACT</name>
<dbReference type="InterPro" id="IPR013986">
    <property type="entry name" value="DExx_box_DNA_helicase_dom_sf"/>
</dbReference>